<dbReference type="Proteomes" id="UP001596047">
    <property type="component" value="Unassembled WGS sequence"/>
</dbReference>
<dbReference type="InterPro" id="IPR017853">
    <property type="entry name" value="GH"/>
</dbReference>
<reference evidence="2" key="1">
    <citation type="journal article" date="2019" name="Int. J. Syst. Evol. Microbiol.">
        <title>The Global Catalogue of Microorganisms (GCM) 10K type strain sequencing project: providing services to taxonomists for standard genome sequencing and annotation.</title>
        <authorList>
            <consortium name="The Broad Institute Genomics Platform"/>
            <consortium name="The Broad Institute Genome Sequencing Center for Infectious Disease"/>
            <person name="Wu L."/>
            <person name="Ma J."/>
        </authorList>
    </citation>
    <scope>NUCLEOTIDE SEQUENCE [LARGE SCALE GENOMIC DNA]</scope>
    <source>
        <strain evidence="2">CGMCC 1.3240</strain>
    </source>
</reference>
<dbReference type="RefSeq" id="WP_379188459.1">
    <property type="nucleotide sequence ID" value="NZ_JBHSOW010000043.1"/>
</dbReference>
<dbReference type="EMBL" id="JBHSOW010000043">
    <property type="protein sequence ID" value="MFC5649909.1"/>
    <property type="molecule type" value="Genomic_DNA"/>
</dbReference>
<dbReference type="SUPFAM" id="SSF51445">
    <property type="entry name" value="(Trans)glycosidases"/>
    <property type="match status" value="1"/>
</dbReference>
<comment type="caution">
    <text evidence="1">The sequence shown here is derived from an EMBL/GenBank/DDBJ whole genome shotgun (WGS) entry which is preliminary data.</text>
</comment>
<gene>
    <name evidence="1" type="ORF">ACFPYJ_12410</name>
</gene>
<organism evidence="1 2">
    <name type="scientific">Paenibacillus solisilvae</name>
    <dbReference type="NCBI Taxonomy" id="2486751"/>
    <lineage>
        <taxon>Bacteria</taxon>
        <taxon>Bacillati</taxon>
        <taxon>Bacillota</taxon>
        <taxon>Bacilli</taxon>
        <taxon>Bacillales</taxon>
        <taxon>Paenibacillaceae</taxon>
        <taxon>Paenibacillus</taxon>
    </lineage>
</organism>
<evidence type="ECO:0000313" key="1">
    <source>
        <dbReference type="EMBL" id="MFC5649909.1"/>
    </source>
</evidence>
<protein>
    <submittedName>
        <fullName evidence="1">Uncharacterized protein</fullName>
    </submittedName>
</protein>
<keyword evidence="2" id="KW-1185">Reference proteome</keyword>
<proteinExistence type="predicted"/>
<dbReference type="Gene3D" id="3.20.20.80">
    <property type="entry name" value="Glycosidases"/>
    <property type="match status" value="1"/>
</dbReference>
<accession>A0ABW0VYV4</accession>
<evidence type="ECO:0000313" key="2">
    <source>
        <dbReference type="Proteomes" id="UP001596047"/>
    </source>
</evidence>
<name>A0ABW0VYV4_9BACL</name>
<sequence length="165" mass="19189">MTTQSAAADQPGAHDPSMEPLDVASWTMYFGIFHGSTYYEGTRQFLENAHRLWPDKPIVNTEFGHWSGENEVESEAQVMTYTETLKSLMERAVIHADGSYNEHGFLAGIDYWIMYDWYVNHNNWIDTFGIYHMDRKTIKPVGEMIREDYRKFTAYEGGFVKKPNI</sequence>